<dbReference type="SUPFAM" id="SSF54648">
    <property type="entry name" value="DLC"/>
    <property type="match status" value="1"/>
</dbReference>
<dbReference type="GO" id="GO:0007017">
    <property type="term" value="P:microtubule-based process"/>
    <property type="evidence" value="ECO:0007669"/>
    <property type="project" value="InterPro"/>
</dbReference>
<dbReference type="AlphaFoldDB" id="A0A914DQC3"/>
<evidence type="ECO:0000313" key="2">
    <source>
        <dbReference type="WBParaSite" id="ACRNAN_scaffold360.g26027.t1"/>
    </source>
</evidence>
<accession>A0A914DQC3</accession>
<proteinExistence type="predicted"/>
<dbReference type="Proteomes" id="UP000887540">
    <property type="component" value="Unplaced"/>
</dbReference>
<evidence type="ECO:0000313" key="1">
    <source>
        <dbReference type="Proteomes" id="UP000887540"/>
    </source>
</evidence>
<dbReference type="SMART" id="SM01375">
    <property type="entry name" value="Dynein_light"/>
    <property type="match status" value="1"/>
</dbReference>
<dbReference type="Gene3D" id="3.30.740.10">
    <property type="entry name" value="Protein Inhibitor Of Neuronal Nitric Oxide Synthase"/>
    <property type="match status" value="1"/>
</dbReference>
<dbReference type="InterPro" id="IPR001372">
    <property type="entry name" value="Dynein_light_chain_typ-1/2"/>
</dbReference>
<protein>
    <submittedName>
        <fullName evidence="2">Dynein light chain</fullName>
    </submittedName>
</protein>
<organism evidence="1 2">
    <name type="scientific">Acrobeloides nanus</name>
    <dbReference type="NCBI Taxonomy" id="290746"/>
    <lineage>
        <taxon>Eukaryota</taxon>
        <taxon>Metazoa</taxon>
        <taxon>Ecdysozoa</taxon>
        <taxon>Nematoda</taxon>
        <taxon>Chromadorea</taxon>
        <taxon>Rhabditida</taxon>
        <taxon>Tylenchina</taxon>
        <taxon>Cephalobomorpha</taxon>
        <taxon>Cephaloboidea</taxon>
        <taxon>Cephalobidae</taxon>
        <taxon>Acrobeloides</taxon>
    </lineage>
</organism>
<dbReference type="WBParaSite" id="ACRNAN_scaffold360.g26027.t1">
    <property type="protein sequence ID" value="ACRNAN_scaffold360.g26027.t1"/>
    <property type="gene ID" value="ACRNAN_scaffold360.g26027"/>
</dbReference>
<name>A0A914DQC3_9BILA</name>
<sequence>MSDNAKKSKAIDHIQEGLKSYTSYDKTYIDQGKFCKNVVQEMKAKNNGTWICIMGEFDSYGTESTGSVLYIRLDHGKTIMIFQAS</sequence>
<keyword evidence="1" id="KW-1185">Reference proteome</keyword>
<dbReference type="GO" id="GO:0030286">
    <property type="term" value="C:dynein complex"/>
    <property type="evidence" value="ECO:0007669"/>
    <property type="project" value="InterPro"/>
</dbReference>
<dbReference type="InterPro" id="IPR037177">
    <property type="entry name" value="DLC_sf"/>
</dbReference>
<dbReference type="Pfam" id="PF01221">
    <property type="entry name" value="Dynein_light"/>
    <property type="match status" value="1"/>
</dbReference>
<reference evidence="2" key="1">
    <citation type="submission" date="2022-11" db="UniProtKB">
        <authorList>
            <consortium name="WormBaseParasite"/>
        </authorList>
    </citation>
    <scope>IDENTIFICATION</scope>
</reference>